<dbReference type="AlphaFoldDB" id="A0B8C0"/>
<gene>
    <name evidence="1" type="ordered locus">Mthe_1162</name>
</gene>
<protein>
    <submittedName>
        <fullName evidence="1">Uncharacterized protein</fullName>
    </submittedName>
</protein>
<keyword evidence="2" id="KW-1185">Reference proteome</keyword>
<evidence type="ECO:0000313" key="1">
    <source>
        <dbReference type="EMBL" id="ABK14944.1"/>
    </source>
</evidence>
<dbReference type="KEGG" id="mtp:Mthe_1162"/>
<evidence type="ECO:0000313" key="2">
    <source>
        <dbReference type="Proteomes" id="UP000000674"/>
    </source>
</evidence>
<proteinExistence type="predicted"/>
<dbReference type="EMBL" id="CP000477">
    <property type="protein sequence ID" value="ABK14944.1"/>
    <property type="molecule type" value="Genomic_DNA"/>
</dbReference>
<organism evidence="1 2">
    <name type="scientific">Methanothrix thermoacetophila (strain DSM 6194 / JCM 14653 / NBRC 101360 / PT)</name>
    <name type="common">Methanosaeta thermophila</name>
    <dbReference type="NCBI Taxonomy" id="349307"/>
    <lineage>
        <taxon>Archaea</taxon>
        <taxon>Methanobacteriati</taxon>
        <taxon>Methanobacteriota</taxon>
        <taxon>Stenosarchaea group</taxon>
        <taxon>Methanomicrobia</taxon>
        <taxon>Methanotrichales</taxon>
        <taxon>Methanotrichaceae</taxon>
        <taxon>Methanothrix</taxon>
    </lineage>
</organism>
<accession>A0B8C0</accession>
<sequence length="156" mass="17254">MIRMSIRMLIPLLTIALVAGVVAAQTSNEAFVPVSGQQVGGEFGRAWLQNFLRYNEPPVETDQVNDLWSWGGAPKGKRIVGGKLVPDMTVNYTNITSDWLGEMPLGTIVNLNGSRYATLKEGLPLSPLYLSDDPWVRAQQLGTIVRTPTDYYYPLI</sequence>
<dbReference type="OrthoDB" id="151613at2157"/>
<dbReference type="GeneID" id="4462627"/>
<name>A0B8C0_METTP</name>
<dbReference type="RefSeq" id="WP_011696337.1">
    <property type="nucleotide sequence ID" value="NC_008553.1"/>
</dbReference>
<dbReference type="STRING" id="349307.Mthe_1162"/>
<dbReference type="HOGENOM" id="CLU_1682731_0_0_2"/>
<reference evidence="1 2" key="1">
    <citation type="submission" date="2006-10" db="EMBL/GenBank/DDBJ databases">
        <title>Complete sequence of Methanosaeta thermophila PT.</title>
        <authorList>
            <consortium name="US DOE Joint Genome Institute"/>
            <person name="Copeland A."/>
            <person name="Lucas S."/>
            <person name="Lapidus A."/>
            <person name="Barry K."/>
            <person name="Detter J.C."/>
            <person name="Glavina del Rio T."/>
            <person name="Hammon N."/>
            <person name="Israni S."/>
            <person name="Pitluck S."/>
            <person name="Chain P."/>
            <person name="Malfatti S."/>
            <person name="Shin M."/>
            <person name="Vergez L."/>
            <person name="Schmutz J."/>
            <person name="Larimer F."/>
            <person name="Land M."/>
            <person name="Hauser L."/>
            <person name="Kyrpides N."/>
            <person name="Kim E."/>
            <person name="Smith K.S."/>
            <person name="Ingram-Smith C."/>
            <person name="Richardson P."/>
        </authorList>
    </citation>
    <scope>NUCLEOTIDE SEQUENCE [LARGE SCALE GENOMIC DNA]</scope>
    <source>
        <strain evidence="2">DSM 6194 / JCM 14653 / NBRC 101360 / PT</strain>
    </source>
</reference>
<dbReference type="Proteomes" id="UP000000674">
    <property type="component" value="Chromosome"/>
</dbReference>